<dbReference type="InterPro" id="IPR050490">
    <property type="entry name" value="Bact_solute-bd_prot1"/>
</dbReference>
<organism evidence="7 8">
    <name type="scientific">Bifidobacterium pseudolongum subsp. globosum</name>
    <dbReference type="NCBI Taxonomy" id="1690"/>
    <lineage>
        <taxon>Bacteria</taxon>
        <taxon>Bacillati</taxon>
        <taxon>Actinomycetota</taxon>
        <taxon>Actinomycetes</taxon>
        <taxon>Bifidobacteriales</taxon>
        <taxon>Bifidobacteriaceae</taxon>
        <taxon>Bifidobacterium</taxon>
    </lineage>
</organism>
<keyword evidence="5" id="KW-0449">Lipoprotein</keyword>
<evidence type="ECO:0000256" key="4">
    <source>
        <dbReference type="ARBA" id="ARBA00023139"/>
    </source>
</evidence>
<dbReference type="Proteomes" id="UP000233722">
    <property type="component" value="Unassembled WGS sequence"/>
</dbReference>
<dbReference type="Pfam" id="PF01547">
    <property type="entry name" value="SBP_bac_1"/>
    <property type="match status" value="1"/>
</dbReference>
<comment type="caution">
    <text evidence="7">The sequence shown here is derived from an EMBL/GenBank/DDBJ whole genome shotgun (WGS) entry which is preliminary data.</text>
</comment>
<keyword evidence="4" id="KW-0564">Palmitate</keyword>
<proteinExistence type="predicted"/>
<feature type="chain" id="PRO_5014801044" evidence="6">
    <location>
        <begin position="25"/>
        <end position="590"/>
    </location>
</feature>
<keyword evidence="2 6" id="KW-0732">Signal</keyword>
<dbReference type="PROSITE" id="PS51257">
    <property type="entry name" value="PROKAR_LIPOPROTEIN"/>
    <property type="match status" value="1"/>
</dbReference>
<name>A0A2N3QPW1_9BIFI</name>
<evidence type="ECO:0000313" key="8">
    <source>
        <dbReference type="Proteomes" id="UP000233722"/>
    </source>
</evidence>
<dbReference type="SUPFAM" id="SSF53850">
    <property type="entry name" value="Periplasmic binding protein-like II"/>
    <property type="match status" value="1"/>
</dbReference>
<evidence type="ECO:0000256" key="2">
    <source>
        <dbReference type="ARBA" id="ARBA00022729"/>
    </source>
</evidence>
<evidence type="ECO:0000256" key="6">
    <source>
        <dbReference type="SAM" id="SignalP"/>
    </source>
</evidence>
<gene>
    <name evidence="7" type="ORF">CQR45_1573</name>
</gene>
<dbReference type="EMBL" id="PCHA01000033">
    <property type="protein sequence ID" value="PKU93710.1"/>
    <property type="molecule type" value="Genomic_DNA"/>
</dbReference>
<keyword evidence="3" id="KW-0472">Membrane</keyword>
<feature type="signal peptide" evidence="6">
    <location>
        <begin position="1"/>
        <end position="24"/>
    </location>
</feature>
<reference evidence="7 8" key="1">
    <citation type="submission" date="2017-10" db="EMBL/GenBank/DDBJ databases">
        <title>Bifidobacterium genomics.</title>
        <authorList>
            <person name="Lugli G.A."/>
            <person name="Milani C."/>
            <person name="Mancabelli L."/>
        </authorList>
    </citation>
    <scope>NUCLEOTIDE SEQUENCE [LARGE SCALE GENOMIC DNA]</scope>
    <source>
        <strain evidence="7 8">1747B</strain>
    </source>
</reference>
<dbReference type="PANTHER" id="PTHR43649">
    <property type="entry name" value="ARABINOSE-BINDING PROTEIN-RELATED"/>
    <property type="match status" value="1"/>
</dbReference>
<dbReference type="Gene3D" id="3.40.190.10">
    <property type="entry name" value="Periplasmic binding protein-like II"/>
    <property type="match status" value="2"/>
</dbReference>
<dbReference type="RefSeq" id="WP_101431014.1">
    <property type="nucleotide sequence ID" value="NZ_PCHA01000033.1"/>
</dbReference>
<evidence type="ECO:0000256" key="1">
    <source>
        <dbReference type="ARBA" id="ARBA00022475"/>
    </source>
</evidence>
<evidence type="ECO:0000256" key="3">
    <source>
        <dbReference type="ARBA" id="ARBA00023136"/>
    </source>
</evidence>
<evidence type="ECO:0000256" key="5">
    <source>
        <dbReference type="ARBA" id="ARBA00023288"/>
    </source>
</evidence>
<protein>
    <submittedName>
        <fullName evidence="7">ABC transporter substrate-binding protein</fullName>
    </submittedName>
</protein>
<accession>A0A2N3QPW1</accession>
<evidence type="ECO:0000313" key="7">
    <source>
        <dbReference type="EMBL" id="PKU93710.1"/>
    </source>
</evidence>
<dbReference type="PANTHER" id="PTHR43649:SF33">
    <property type="entry name" value="POLYGALACTURONAN_RHAMNOGALACTURONAN-BINDING PROTEIN YTCQ"/>
    <property type="match status" value="1"/>
</dbReference>
<sequence>MEIKKKLVAGLAATLSAAMLFSVAACGGDSGASDAPDDGSLMKVDVFSSTANYQGVQKGWFAKIVKDKFNMELNIIAPNVAGGGDTLFDTRSTAGNLGDIVIVGMQNGRLQKLVKSKLITDMTPYYKDMPHVKNYQAGVDYVTKQAGQDGIWGVPGNVSDESPTKSADGVEPTAAPYIRWDYYAKIGYPEIKNLDDFANVLKQMQDKARQETGKDDIYAVSLFKDWDGEMMQNAQAAAQWYGYYAQNSVLVPSDDKDSQVVPATQVGSAYDKMIEFFNKCDTMGLVDPESTTQNWDTLSTKVTNGKVLMSIWSWLGKPRMNSTDNQNKGIGFMLAPLQDMDVYTPGFQPEGDGNTFIAIGSKAKNKERLAKFIDWLYSPEGIYASASNSGGAACPKDMCWTLNDKNEPQLNEFGEKAMFDSDGLQVPAEYGGGSYNDGISTLNFKTVNANSTDSDTKAAYNPQLWATQLAKTTKLSEDWSKHMDGAKTDIEYLEKAGKLAVAPGATYTPPEEDSQISTLRSSVKTEVINASWQAVVAKSQAESQSIFKGISKQINDLGYEQVLKVDEDNAKSLIKAREEIVKQFVDKDSE</sequence>
<dbReference type="AlphaFoldDB" id="A0A2N3QPW1"/>
<keyword evidence="1" id="KW-1003">Cell membrane</keyword>
<dbReference type="InterPro" id="IPR006059">
    <property type="entry name" value="SBP"/>
</dbReference>